<evidence type="ECO:0000256" key="10">
    <source>
        <dbReference type="RuleBase" id="RU004481"/>
    </source>
</evidence>
<dbReference type="FunFam" id="3.40.50.300:FF:000040">
    <property type="entry name" value="GTPase Der"/>
    <property type="match status" value="1"/>
</dbReference>
<protein>
    <recommendedName>
        <fullName evidence="2 8">GTPase Der</fullName>
    </recommendedName>
    <alternativeName>
        <fullName evidence="7 8">GTP-binding protein EngA</fullName>
    </alternativeName>
</protein>
<feature type="binding site" evidence="8">
    <location>
        <begin position="52"/>
        <end position="56"/>
    </location>
    <ligand>
        <name>GTP</name>
        <dbReference type="ChEBI" id="CHEBI:37565"/>
        <label>1</label>
    </ligand>
</feature>
<comment type="function">
    <text evidence="8 10">GTPase that plays an essential role in the late steps of ribosome biogenesis.</text>
</comment>
<dbReference type="InterPro" id="IPR031166">
    <property type="entry name" value="G_ENGA"/>
</dbReference>
<evidence type="ECO:0000256" key="9">
    <source>
        <dbReference type="PROSITE-ProRule" id="PRU01049"/>
    </source>
</evidence>
<dbReference type="FunFam" id="3.30.300.20:FF:000004">
    <property type="entry name" value="GTPase Der"/>
    <property type="match status" value="1"/>
</dbReference>
<keyword evidence="5 8" id="KW-0547">Nucleotide-binding</keyword>
<keyword evidence="3 8" id="KW-0690">Ribosome biogenesis</keyword>
<dbReference type="HOGENOM" id="CLU_016077_6_2_12"/>
<dbReference type="InterPro" id="IPR005225">
    <property type="entry name" value="Small_GTP-bd"/>
</dbReference>
<name>H9UKH9_SPIAZ</name>
<dbReference type="EMBL" id="CP003282">
    <property type="protein sequence ID" value="AFG38022.1"/>
    <property type="molecule type" value="Genomic_DNA"/>
</dbReference>
<dbReference type="InterPro" id="IPR006073">
    <property type="entry name" value="GTP-bd"/>
</dbReference>
<dbReference type="InterPro" id="IPR032859">
    <property type="entry name" value="KH_dom-like"/>
</dbReference>
<feature type="binding site" evidence="8">
    <location>
        <begin position="187"/>
        <end position="194"/>
    </location>
    <ligand>
        <name>GTP</name>
        <dbReference type="ChEBI" id="CHEBI:37565"/>
        <label>2</label>
    </ligand>
</feature>
<dbReference type="CDD" id="cd01894">
    <property type="entry name" value="EngA1"/>
    <property type="match status" value="1"/>
</dbReference>
<organism evidence="12 13">
    <name type="scientific">Spirochaeta africana (strain ATCC 700263 / DSM 8902 / Z-7692)</name>
    <dbReference type="NCBI Taxonomy" id="889378"/>
    <lineage>
        <taxon>Bacteria</taxon>
        <taxon>Pseudomonadati</taxon>
        <taxon>Spirochaetota</taxon>
        <taxon>Spirochaetia</taxon>
        <taxon>Spirochaetales</taxon>
        <taxon>Spirochaetaceae</taxon>
        <taxon>Spirochaeta</taxon>
    </lineage>
</organism>
<evidence type="ECO:0000256" key="6">
    <source>
        <dbReference type="ARBA" id="ARBA00023134"/>
    </source>
</evidence>
<dbReference type="PIRSF" id="PIRSF006485">
    <property type="entry name" value="GTP-binding_EngA"/>
    <property type="match status" value="1"/>
</dbReference>
<dbReference type="AlphaFoldDB" id="H9UKH9"/>
<dbReference type="PROSITE" id="PS51712">
    <property type="entry name" value="G_ENGA"/>
    <property type="match status" value="1"/>
</dbReference>
<evidence type="ECO:0000259" key="11">
    <source>
        <dbReference type="PROSITE" id="PS51712"/>
    </source>
</evidence>
<evidence type="ECO:0000256" key="8">
    <source>
        <dbReference type="HAMAP-Rule" id="MF_00195"/>
    </source>
</evidence>
<feature type="binding site" evidence="8">
    <location>
        <begin position="113"/>
        <end position="116"/>
    </location>
    <ligand>
        <name>GTP</name>
        <dbReference type="ChEBI" id="CHEBI:37565"/>
        <label>1</label>
    </ligand>
</feature>
<dbReference type="Gene3D" id="3.40.50.300">
    <property type="entry name" value="P-loop containing nucleotide triphosphate hydrolases"/>
    <property type="match status" value="2"/>
</dbReference>
<dbReference type="PANTHER" id="PTHR43834">
    <property type="entry name" value="GTPASE DER"/>
    <property type="match status" value="1"/>
</dbReference>
<feature type="binding site" evidence="8">
    <location>
        <begin position="5"/>
        <end position="12"/>
    </location>
    <ligand>
        <name>GTP</name>
        <dbReference type="ChEBI" id="CHEBI:37565"/>
        <label>1</label>
    </ligand>
</feature>
<dbReference type="InterPro" id="IPR016484">
    <property type="entry name" value="GTPase_Der"/>
</dbReference>
<feature type="binding site" evidence="8">
    <location>
        <begin position="234"/>
        <end position="238"/>
    </location>
    <ligand>
        <name>GTP</name>
        <dbReference type="ChEBI" id="CHEBI:37565"/>
        <label>2</label>
    </ligand>
</feature>
<dbReference type="NCBIfam" id="TIGR03594">
    <property type="entry name" value="GTPase_EngA"/>
    <property type="match status" value="1"/>
</dbReference>
<keyword evidence="6 8" id="KW-0342">GTP-binding</keyword>
<evidence type="ECO:0000256" key="1">
    <source>
        <dbReference type="ARBA" id="ARBA00008279"/>
    </source>
</evidence>
<reference evidence="13" key="1">
    <citation type="journal article" date="2013" name="Stand. Genomic Sci.">
        <title>Complete genome sequence of the halophilic bacterium Spirochaeta africana type strain (Z-7692(T)) from the alkaline Lake Magadi in the East African Rift.</title>
        <authorList>
            <person name="Liolos K."/>
            <person name="Abt B."/>
            <person name="Scheuner C."/>
            <person name="Teshima H."/>
            <person name="Held B."/>
            <person name="Lapidus A."/>
            <person name="Nolan M."/>
            <person name="Lucas S."/>
            <person name="Deshpande S."/>
            <person name="Cheng J.F."/>
            <person name="Tapia R."/>
            <person name="Goodwin L.A."/>
            <person name="Pitluck S."/>
            <person name="Pagani I."/>
            <person name="Ivanova N."/>
            <person name="Mavromatis K."/>
            <person name="Mikhailova N."/>
            <person name="Huntemann M."/>
            <person name="Pati A."/>
            <person name="Chen A."/>
            <person name="Palaniappan K."/>
            <person name="Land M."/>
            <person name="Rohde M."/>
            <person name="Tindall B.J."/>
            <person name="Detter J.C."/>
            <person name="Goker M."/>
            <person name="Bristow J."/>
            <person name="Eisen J.A."/>
            <person name="Markowitz V."/>
            <person name="Hugenholtz P."/>
            <person name="Woyke T."/>
            <person name="Klenk H.P."/>
            <person name="Kyrpides N.C."/>
        </authorList>
    </citation>
    <scope>NUCLEOTIDE SEQUENCE</scope>
    <source>
        <strain evidence="13">ATCC 700263 / DSM 8902 / Z-7692</strain>
    </source>
</reference>
<comment type="subunit">
    <text evidence="8">Associates with the 50S ribosomal subunit.</text>
</comment>
<dbReference type="HAMAP" id="MF_00195">
    <property type="entry name" value="GTPase_Der"/>
    <property type="match status" value="1"/>
</dbReference>
<evidence type="ECO:0000256" key="4">
    <source>
        <dbReference type="ARBA" id="ARBA00022737"/>
    </source>
</evidence>
<dbReference type="PANTHER" id="PTHR43834:SF6">
    <property type="entry name" value="GTPASE DER"/>
    <property type="match status" value="1"/>
</dbReference>
<evidence type="ECO:0000313" key="13">
    <source>
        <dbReference type="Proteomes" id="UP000007383"/>
    </source>
</evidence>
<dbReference type="InterPro" id="IPR027417">
    <property type="entry name" value="P-loop_NTPase"/>
</dbReference>
<dbReference type="GO" id="GO:0042254">
    <property type="term" value="P:ribosome biogenesis"/>
    <property type="evidence" value="ECO:0007669"/>
    <property type="project" value="UniProtKB-KW"/>
</dbReference>
<dbReference type="Pfam" id="PF14714">
    <property type="entry name" value="KH_dom-like"/>
    <property type="match status" value="1"/>
</dbReference>
<dbReference type="Gene3D" id="3.30.300.20">
    <property type="match status" value="1"/>
</dbReference>
<evidence type="ECO:0000256" key="5">
    <source>
        <dbReference type="ARBA" id="ARBA00022741"/>
    </source>
</evidence>
<evidence type="ECO:0000256" key="3">
    <source>
        <dbReference type="ARBA" id="ARBA00022517"/>
    </source>
</evidence>
<dbReference type="KEGG" id="sfc:Spiaf_1971"/>
<accession>H9UKH9</accession>
<proteinExistence type="inferred from homology"/>
<dbReference type="STRING" id="889378.Spiaf_1971"/>
<evidence type="ECO:0000256" key="7">
    <source>
        <dbReference type="ARBA" id="ARBA00032345"/>
    </source>
</evidence>
<evidence type="ECO:0000256" key="2">
    <source>
        <dbReference type="ARBA" id="ARBA00020953"/>
    </source>
</evidence>
<gene>
    <name evidence="8" type="primary">der</name>
    <name evidence="12" type="ordered locus">Spiaf_1971</name>
</gene>
<evidence type="ECO:0000313" key="12">
    <source>
        <dbReference type="EMBL" id="AFG38022.1"/>
    </source>
</evidence>
<keyword evidence="13" id="KW-1185">Reference proteome</keyword>
<dbReference type="InterPro" id="IPR015946">
    <property type="entry name" value="KH_dom-like_a/b"/>
</dbReference>
<dbReference type="Proteomes" id="UP000007383">
    <property type="component" value="Chromosome"/>
</dbReference>
<dbReference type="Pfam" id="PF01926">
    <property type="entry name" value="MMR_HSR1"/>
    <property type="match status" value="2"/>
</dbReference>
<dbReference type="GO" id="GO:0005525">
    <property type="term" value="F:GTP binding"/>
    <property type="evidence" value="ECO:0007669"/>
    <property type="project" value="UniProtKB-UniRule"/>
</dbReference>
<dbReference type="NCBIfam" id="TIGR00231">
    <property type="entry name" value="small_GTP"/>
    <property type="match status" value="2"/>
</dbReference>
<dbReference type="PRINTS" id="PR00326">
    <property type="entry name" value="GTP1OBG"/>
</dbReference>
<dbReference type="eggNOG" id="COG1160">
    <property type="taxonomic scope" value="Bacteria"/>
</dbReference>
<dbReference type="CDD" id="cd01895">
    <property type="entry name" value="EngA2"/>
    <property type="match status" value="1"/>
</dbReference>
<feature type="domain" description="EngA-type G" evidence="11">
    <location>
        <begin position="181"/>
        <end position="356"/>
    </location>
</feature>
<sequence>MAIVGRPNVGKSTLCNRLTRTRRSITDPTPGVTRDPVESLWELRDVPLLLVDTGGVTTLTESLARLISDKAYAEIERADAVVLLLDVEEVSPEDHEIIRRLRPFFDKLILAVNKVDNSAREQEAWNLLELGFADLVPISAAHGLGIDDLEIAVWELLSSRGELVPREATVEETSFDPKAPMRIGILGQPNTGKSTLVNQILQEERSIVSDVAGTTRDVVEGRFRFDGIDWTILDTAGIRRKRRITEDIEYYSVTRAIGVIQDADVVFLMIDAQKGLSDQDKKIAGQVVKHGRGIVLVLNKWDLMPRISNQLEAIKDRISFVFPILAFAPIVPLSAIQGDGIDKLLRLAVRVRSQLHTRIETGILNKHLQAWLEQTPPPTKKGRRWKVRYITQVSVAPIQFVLFVNRRSDFPESYQRYILNRIRKQFGLTDVPVTIELRDSRRS</sequence>
<feature type="binding site" evidence="8">
    <location>
        <begin position="299"/>
        <end position="302"/>
    </location>
    <ligand>
        <name>GTP</name>
        <dbReference type="ChEBI" id="CHEBI:37565"/>
        <label>2</label>
    </ligand>
</feature>
<keyword evidence="4 10" id="KW-0677">Repeat</keyword>
<comment type="similarity">
    <text evidence="1 8 9 10">Belongs to the TRAFAC class TrmE-Era-EngA-EngB-Septin-like GTPase superfamily. EngA (Der) GTPase family.</text>
</comment>
<dbReference type="SUPFAM" id="SSF52540">
    <property type="entry name" value="P-loop containing nucleoside triphosphate hydrolases"/>
    <property type="match status" value="2"/>
</dbReference>
<dbReference type="PATRIC" id="fig|889378.3.peg.1958"/>